<feature type="non-terminal residue" evidence="1">
    <location>
        <position position="53"/>
    </location>
</feature>
<name>A0A6V8NQE1_9ACTN</name>
<protein>
    <recommendedName>
        <fullName evidence="3">Glycosyltransferase subfamily 4-like N-terminal domain-containing protein</fullName>
    </recommendedName>
</protein>
<comment type="caution">
    <text evidence="1">The sequence shown here is derived from an EMBL/GenBank/DDBJ whole genome shotgun (WGS) entry which is preliminary data.</text>
</comment>
<gene>
    <name evidence="1" type="ORF">HKBW3S06_01713</name>
</gene>
<reference evidence="1 2" key="1">
    <citation type="journal article" date="2020" name="Front. Microbiol.">
        <title>Single-cell genomics of novel Actinobacteria with the Wood-Ljungdahl pathway discovered in a serpentinizing system.</title>
        <authorList>
            <person name="Merino N."/>
            <person name="Kawai M."/>
            <person name="Boyd E.S."/>
            <person name="Colman D.R."/>
            <person name="McGlynn S.E."/>
            <person name="Nealson K.H."/>
            <person name="Kurokawa K."/>
            <person name="Hongoh Y."/>
        </authorList>
    </citation>
    <scope>NUCLEOTIDE SEQUENCE [LARGE SCALE GENOMIC DNA]</scope>
    <source>
        <strain evidence="1 2">S06</strain>
    </source>
</reference>
<evidence type="ECO:0000313" key="2">
    <source>
        <dbReference type="Proteomes" id="UP000580051"/>
    </source>
</evidence>
<proteinExistence type="predicted"/>
<dbReference type="AlphaFoldDB" id="A0A6V8NQE1"/>
<accession>A0A6V8NQE1</accession>
<dbReference type="Proteomes" id="UP000580051">
    <property type="component" value="Unassembled WGS sequence"/>
</dbReference>
<evidence type="ECO:0008006" key="3">
    <source>
        <dbReference type="Google" id="ProtNLM"/>
    </source>
</evidence>
<sequence length="53" mass="5852">MRVCFVSNSSQIWGAERSMLELIDGLRGKGVTCFVFLPKHGSLINELKNRGVG</sequence>
<organism evidence="1 2">
    <name type="scientific">Candidatus Hakubella thermalkaliphila</name>
    <dbReference type="NCBI Taxonomy" id="2754717"/>
    <lineage>
        <taxon>Bacteria</taxon>
        <taxon>Bacillati</taxon>
        <taxon>Actinomycetota</taxon>
        <taxon>Actinomycetota incertae sedis</taxon>
        <taxon>Candidatus Hakubellales</taxon>
        <taxon>Candidatus Hakubellaceae</taxon>
        <taxon>Candidatus Hakubella</taxon>
    </lineage>
</organism>
<evidence type="ECO:0000313" key="1">
    <source>
        <dbReference type="EMBL" id="GFP22485.1"/>
    </source>
</evidence>
<dbReference type="EMBL" id="BLRV01000458">
    <property type="protein sequence ID" value="GFP22485.1"/>
    <property type="molecule type" value="Genomic_DNA"/>
</dbReference>